<evidence type="ECO:0000259" key="1">
    <source>
        <dbReference type="Pfam" id="PF14291"/>
    </source>
</evidence>
<dbReference type="AlphaFoldDB" id="A0A1D6GWN0"/>
<dbReference type="PaxDb" id="4577-GRMZM2G423518_P01"/>
<accession>A0A1D6GWN0</accession>
<proteinExistence type="predicted"/>
<dbReference type="STRING" id="4577.A0A1D6GWN0"/>
<dbReference type="InParanoid" id="A0A1D6GWN0"/>
<dbReference type="Pfam" id="PF14291">
    <property type="entry name" value="DUF4371"/>
    <property type="match status" value="1"/>
</dbReference>
<dbReference type="EMBL" id="CM000781">
    <property type="protein sequence ID" value="AQK67275.1"/>
    <property type="molecule type" value="Genomic_DNA"/>
</dbReference>
<reference evidence="2" key="1">
    <citation type="submission" date="2015-12" db="EMBL/GenBank/DDBJ databases">
        <title>Update maize B73 reference genome by single molecule sequencing technologies.</title>
        <authorList>
            <consortium name="Maize Genome Sequencing Project"/>
            <person name="Ware D."/>
        </authorList>
    </citation>
    <scope>NUCLEOTIDE SEQUENCE</scope>
    <source>
        <tissue evidence="2">Seedling</tissue>
    </source>
</reference>
<dbReference type="PANTHER" id="PTHR45749:SF35">
    <property type="entry name" value="AC-LIKE TRANSPOSASE-RELATED"/>
    <property type="match status" value="1"/>
</dbReference>
<dbReference type="InterPro" id="IPR025398">
    <property type="entry name" value="DUF4371"/>
</dbReference>
<dbReference type="SUPFAM" id="SSF53098">
    <property type="entry name" value="Ribonuclease H-like"/>
    <property type="match status" value="1"/>
</dbReference>
<dbReference type="OMA" id="HISAWEI"/>
<sequence length="440" mass="50367">MLAEFDPVIQEHVRRITNEETQAHYLDNKIQNELIHLLASAIKSEIIKKIKRAKYFSVILDCTPDASHQEQMSLIIRYVDLSSKHANIEESFLGFLDVNDTTGQCLFDVLQNELKILDLDIDNVRGQGYDNGPNMKGCKNGVQKKLLDLNPRAFYSACSCHSLNLTLCDMANTCRKAKDFFGIIQRIYTIFANSTKKWQILKDNITGLTPKSVSATRWESRIESVKAIRFQCADFREALLQVADADNDAKTSSEAKGLANNELGEYEFIVAIVIWYEVLFVVNIVSKHLQAKDMLIDDAIDKVQGLISFFKNYREIGFLEALQTAKDIAHEMDIDTSFRKRREIKRKRHFDENPDEANIATQSAEESFRITYFLPIVDQAVSSLTRRFEQYQGYQKIFGFLFNSEVLQSLDNESLHSSCDNLKTALNKEGQSDIDAKEFF</sequence>
<dbReference type="PANTHER" id="PTHR45749">
    <property type="match status" value="1"/>
</dbReference>
<name>A0A1D6GWN0_MAIZE</name>
<gene>
    <name evidence="2" type="ORF">ZEAMMB73_Zm00001d014839</name>
</gene>
<dbReference type="InterPro" id="IPR012337">
    <property type="entry name" value="RNaseH-like_sf"/>
</dbReference>
<evidence type="ECO:0000313" key="2">
    <source>
        <dbReference type="EMBL" id="AQK67275.1"/>
    </source>
</evidence>
<protein>
    <submittedName>
        <fullName evidence="2">General transcription factor 2-related zinc finger protein</fullName>
    </submittedName>
</protein>
<dbReference type="ExpressionAtlas" id="A0A1D6GWN0">
    <property type="expression patterns" value="baseline"/>
</dbReference>
<dbReference type="eggNOG" id="ENOG502QPQD">
    <property type="taxonomic scope" value="Eukaryota"/>
</dbReference>
<feature type="domain" description="DUF4371" evidence="1">
    <location>
        <begin position="24"/>
        <end position="141"/>
    </location>
</feature>
<organism evidence="2">
    <name type="scientific">Zea mays</name>
    <name type="common">Maize</name>
    <dbReference type="NCBI Taxonomy" id="4577"/>
    <lineage>
        <taxon>Eukaryota</taxon>
        <taxon>Viridiplantae</taxon>
        <taxon>Streptophyta</taxon>
        <taxon>Embryophyta</taxon>
        <taxon>Tracheophyta</taxon>
        <taxon>Spermatophyta</taxon>
        <taxon>Magnoliopsida</taxon>
        <taxon>Liliopsida</taxon>
        <taxon>Poales</taxon>
        <taxon>Poaceae</taxon>
        <taxon>PACMAD clade</taxon>
        <taxon>Panicoideae</taxon>
        <taxon>Andropogonodae</taxon>
        <taxon>Andropogoneae</taxon>
        <taxon>Tripsacinae</taxon>
        <taxon>Zea</taxon>
    </lineage>
</organism>